<keyword evidence="2" id="KW-0597">Phosphoprotein</keyword>
<sequence length="185" mass="20228">MASFFNGNNVEVFGPNSKPATTFVQTDPSNFRAVVQRLTGATTLYQPSASAYKLPISTPSHHAGKPTFTEIGRRRSGYKLHERRKTIRKLEISVENVARRPLMSPAARKRSVRADGEMVVASPVSTLDVCGGEGSCPGTPMEEEEEKAIAEKGFYLHPSPKRGSEPKLLVLFPLNSPINDPSYSP</sequence>
<gene>
    <name evidence="5" type="ORF">Ccrd_015609</name>
</gene>
<evidence type="ECO:0000256" key="3">
    <source>
        <dbReference type="ARBA" id="ARBA00023242"/>
    </source>
</evidence>
<feature type="domain" description="VQ" evidence="4">
    <location>
        <begin position="19"/>
        <end position="42"/>
    </location>
</feature>
<dbReference type="AlphaFoldDB" id="A0A124SGD6"/>
<dbReference type="STRING" id="59895.A0A124SGD6"/>
<dbReference type="EMBL" id="LEKV01001852">
    <property type="protein sequence ID" value="KVI06058.1"/>
    <property type="molecule type" value="Genomic_DNA"/>
</dbReference>
<dbReference type="Gramene" id="KVI06058">
    <property type="protein sequence ID" value="KVI06058"/>
    <property type="gene ID" value="Ccrd_015609"/>
</dbReference>
<evidence type="ECO:0000313" key="6">
    <source>
        <dbReference type="Proteomes" id="UP000243975"/>
    </source>
</evidence>
<dbReference type="PANTHER" id="PTHR33402:SF19">
    <property type="entry name" value="VQ MOTIF-CONTAINING PROTEIN 11"/>
    <property type="match status" value="1"/>
</dbReference>
<dbReference type="GO" id="GO:0005634">
    <property type="term" value="C:nucleus"/>
    <property type="evidence" value="ECO:0007669"/>
    <property type="project" value="UniProtKB-SubCell"/>
</dbReference>
<comment type="subcellular location">
    <subcellularLocation>
        <location evidence="1">Nucleus</location>
    </subcellularLocation>
</comment>
<dbReference type="OrthoDB" id="1918952at2759"/>
<dbReference type="InterPro" id="IPR039611">
    <property type="entry name" value="VQ_4/11/13/19/31/33"/>
</dbReference>
<keyword evidence="6" id="KW-1185">Reference proteome</keyword>
<evidence type="ECO:0000259" key="4">
    <source>
        <dbReference type="Pfam" id="PF05678"/>
    </source>
</evidence>
<reference evidence="5 6" key="1">
    <citation type="journal article" date="2016" name="Sci. Rep.">
        <title>The genome sequence of the outbreeding globe artichoke constructed de novo incorporating a phase-aware low-pass sequencing strategy of F1 progeny.</title>
        <authorList>
            <person name="Scaglione D."/>
            <person name="Reyes-Chin-Wo S."/>
            <person name="Acquadro A."/>
            <person name="Froenicke L."/>
            <person name="Portis E."/>
            <person name="Beitel C."/>
            <person name="Tirone M."/>
            <person name="Mauro R."/>
            <person name="Lo Monaco A."/>
            <person name="Mauromicale G."/>
            <person name="Faccioli P."/>
            <person name="Cattivelli L."/>
            <person name="Rieseberg L."/>
            <person name="Michelmore R."/>
            <person name="Lanteri S."/>
        </authorList>
    </citation>
    <scope>NUCLEOTIDE SEQUENCE [LARGE SCALE GENOMIC DNA]</scope>
    <source>
        <strain evidence="5">2C</strain>
    </source>
</reference>
<organism evidence="5 6">
    <name type="scientific">Cynara cardunculus var. scolymus</name>
    <name type="common">Globe artichoke</name>
    <name type="synonym">Cynara scolymus</name>
    <dbReference type="NCBI Taxonomy" id="59895"/>
    <lineage>
        <taxon>Eukaryota</taxon>
        <taxon>Viridiplantae</taxon>
        <taxon>Streptophyta</taxon>
        <taxon>Embryophyta</taxon>
        <taxon>Tracheophyta</taxon>
        <taxon>Spermatophyta</taxon>
        <taxon>Magnoliopsida</taxon>
        <taxon>eudicotyledons</taxon>
        <taxon>Gunneridae</taxon>
        <taxon>Pentapetalae</taxon>
        <taxon>asterids</taxon>
        <taxon>campanulids</taxon>
        <taxon>Asterales</taxon>
        <taxon>Asteraceae</taxon>
        <taxon>Carduoideae</taxon>
        <taxon>Cardueae</taxon>
        <taxon>Carduinae</taxon>
        <taxon>Cynara</taxon>
    </lineage>
</organism>
<dbReference type="Pfam" id="PF05678">
    <property type="entry name" value="VQ"/>
    <property type="match status" value="1"/>
</dbReference>
<evidence type="ECO:0000256" key="1">
    <source>
        <dbReference type="ARBA" id="ARBA00004123"/>
    </source>
</evidence>
<name>A0A124SGD6_CYNCS</name>
<dbReference type="InterPro" id="IPR008889">
    <property type="entry name" value="VQ"/>
</dbReference>
<keyword evidence="3" id="KW-0539">Nucleus</keyword>
<dbReference type="Proteomes" id="UP000243975">
    <property type="component" value="Unassembled WGS sequence"/>
</dbReference>
<comment type="caution">
    <text evidence="5">The sequence shown here is derived from an EMBL/GenBank/DDBJ whole genome shotgun (WGS) entry which is preliminary data.</text>
</comment>
<evidence type="ECO:0000256" key="2">
    <source>
        <dbReference type="ARBA" id="ARBA00022553"/>
    </source>
</evidence>
<dbReference type="PANTHER" id="PTHR33402">
    <property type="entry name" value="VQ MOTIF-CONTAINING PROTEIN 11-LIKE"/>
    <property type="match status" value="1"/>
</dbReference>
<accession>A0A124SGD6</accession>
<dbReference type="OMA" id="HSAREEH"/>
<proteinExistence type="predicted"/>
<evidence type="ECO:0000313" key="5">
    <source>
        <dbReference type="EMBL" id="KVI06058.1"/>
    </source>
</evidence>
<protein>
    <submittedName>
        <fullName evidence="5">VQ-like protein</fullName>
    </submittedName>
</protein>